<keyword evidence="1" id="KW-1133">Transmembrane helix</keyword>
<reference evidence="2 3" key="1">
    <citation type="submission" date="2018-10" db="EMBL/GenBank/DDBJ databases">
        <title>Genomic Encyclopedia of Archaeal and Bacterial Type Strains, Phase II (KMG-II): from individual species to whole genera.</title>
        <authorList>
            <person name="Goeker M."/>
        </authorList>
    </citation>
    <scope>NUCLEOTIDE SEQUENCE [LARGE SCALE GENOMIC DNA]</scope>
    <source>
        <strain evidence="2 3">RP-AC37</strain>
    </source>
</reference>
<evidence type="ECO:0000256" key="1">
    <source>
        <dbReference type="SAM" id="Phobius"/>
    </source>
</evidence>
<organism evidence="2 3">
    <name type="scientific">Motilibacter peucedani</name>
    <dbReference type="NCBI Taxonomy" id="598650"/>
    <lineage>
        <taxon>Bacteria</taxon>
        <taxon>Bacillati</taxon>
        <taxon>Actinomycetota</taxon>
        <taxon>Actinomycetes</taxon>
        <taxon>Motilibacterales</taxon>
        <taxon>Motilibacteraceae</taxon>
        <taxon>Motilibacter</taxon>
    </lineage>
</organism>
<accession>A0A420XLG8</accession>
<protein>
    <submittedName>
        <fullName evidence="2">Uncharacterized protein</fullName>
    </submittedName>
</protein>
<evidence type="ECO:0000313" key="2">
    <source>
        <dbReference type="EMBL" id="RKS69393.1"/>
    </source>
</evidence>
<gene>
    <name evidence="2" type="ORF">CLV35_3571</name>
</gene>
<keyword evidence="1" id="KW-0812">Transmembrane</keyword>
<feature type="transmembrane region" description="Helical" evidence="1">
    <location>
        <begin position="94"/>
        <end position="118"/>
    </location>
</feature>
<sequence length="122" mass="13040">MAVDPRTRREAARGGARGIAILTAYAVVAALIGRLQSDAARAVAQLVLTAVAGTLFVLWFRRTLRESAAASRRVDEERRTTGSYPPGVPESRGLLLIPIILLGCVLTFALMVVIGTVVDRLV</sequence>
<dbReference type="Proteomes" id="UP000281955">
    <property type="component" value="Unassembled WGS sequence"/>
</dbReference>
<keyword evidence="1" id="KW-0472">Membrane</keyword>
<comment type="caution">
    <text evidence="2">The sequence shown here is derived from an EMBL/GenBank/DDBJ whole genome shotgun (WGS) entry which is preliminary data.</text>
</comment>
<name>A0A420XLG8_9ACTN</name>
<dbReference type="RefSeq" id="WP_121194806.1">
    <property type="nucleotide sequence ID" value="NZ_RBWV01000015.1"/>
</dbReference>
<evidence type="ECO:0000313" key="3">
    <source>
        <dbReference type="Proteomes" id="UP000281955"/>
    </source>
</evidence>
<keyword evidence="3" id="KW-1185">Reference proteome</keyword>
<feature type="transmembrane region" description="Helical" evidence="1">
    <location>
        <begin position="16"/>
        <end position="36"/>
    </location>
</feature>
<dbReference type="AlphaFoldDB" id="A0A420XLG8"/>
<proteinExistence type="predicted"/>
<dbReference type="InParanoid" id="A0A420XLG8"/>
<dbReference type="EMBL" id="RBWV01000015">
    <property type="protein sequence ID" value="RKS69393.1"/>
    <property type="molecule type" value="Genomic_DNA"/>
</dbReference>
<feature type="transmembrane region" description="Helical" evidence="1">
    <location>
        <begin position="42"/>
        <end position="60"/>
    </location>
</feature>